<dbReference type="Pfam" id="PF05139">
    <property type="entry name" value="Erythro_esteras"/>
    <property type="match status" value="1"/>
</dbReference>
<dbReference type="Gene3D" id="3.30.1870.10">
    <property type="entry name" value="EreA-like, domain 2"/>
    <property type="match status" value="1"/>
</dbReference>
<dbReference type="OrthoDB" id="9810066at2"/>
<keyword evidence="2" id="KW-1185">Reference proteome</keyword>
<dbReference type="PANTHER" id="PTHR31299">
    <property type="entry name" value="ESTERASE, PUTATIVE (AFU_ORTHOLOGUE AFUA_1G05850)-RELATED"/>
    <property type="match status" value="1"/>
</dbReference>
<protein>
    <submittedName>
        <fullName evidence="1">Erythromycin esterase</fullName>
    </submittedName>
</protein>
<evidence type="ECO:0000313" key="1">
    <source>
        <dbReference type="EMBL" id="PSK93739.1"/>
    </source>
</evidence>
<dbReference type="InterPro" id="IPR014622">
    <property type="entry name" value="UCP036794_erythomycin"/>
</dbReference>
<accession>A0A2P8D953</accession>
<dbReference type="RefSeq" id="WP_106585000.1">
    <property type="nucleotide sequence ID" value="NZ_PYGA01000016.1"/>
</dbReference>
<comment type="caution">
    <text evidence="1">The sequence shown here is derived from an EMBL/GenBank/DDBJ whole genome shotgun (WGS) entry which is preliminary data.</text>
</comment>
<dbReference type="Proteomes" id="UP000240542">
    <property type="component" value="Unassembled WGS sequence"/>
</dbReference>
<dbReference type="AlphaFoldDB" id="A0A2P8D953"/>
<dbReference type="EMBL" id="PYGA01000016">
    <property type="protein sequence ID" value="PSK93739.1"/>
    <property type="molecule type" value="Genomic_DNA"/>
</dbReference>
<dbReference type="InterPro" id="IPR052036">
    <property type="entry name" value="Hydrolase/PRTase-associated"/>
</dbReference>
<dbReference type="InterPro" id="IPR007815">
    <property type="entry name" value="Emycin_Estase"/>
</dbReference>
<dbReference type="CDD" id="cd14728">
    <property type="entry name" value="Ere-like"/>
    <property type="match status" value="1"/>
</dbReference>
<dbReference type="Gene3D" id="1.20.1440.30">
    <property type="entry name" value="Biosynthetic Protein domain"/>
    <property type="match status" value="1"/>
</dbReference>
<dbReference type="SUPFAM" id="SSF159501">
    <property type="entry name" value="EreA/ChaN-like"/>
    <property type="match status" value="1"/>
</dbReference>
<dbReference type="Gene3D" id="3.40.1660.10">
    <property type="entry name" value="EreA-like (biosynthetic domain)"/>
    <property type="match status" value="1"/>
</dbReference>
<sequence length="465" mass="51133">MTHTRTARSAAAPAGRTPPPGLRWRVPLLALAAAVATAGAAHPVPAEAGTDPVVGALEEHAHPLRSTAPGGPLHDLRPLGRMVGDAPVVALGEATHSSREFFTMKHRAFRHLVRDKGFTTFGQELHVGAGLRFNDYVRTGKGDLRALMRDDPMWNTREYRDLFTWMREYNERHPADKVQFMGNDIDYPSPELFDRVTAYLREHEPALLPEIAGLYAGLRPDTDYTAWTAAYPDRPLAERTERGKRAERALARLERAGAGADPDAFDTAVHYARVVSQTYTMYAFDLADPAELPKVLSHRDKAMADNTVWWHERTGHKMMLSAHNGHVGYEWTGSEFPGSPAKPELQGAFLRDMLGERFVNAGFTFDRGAFNAYPDGGSELTRHAVGPAAPGSNEHVLAAVRHPAYILDTRTLAEPARAWAGEARPTFGIGAAFPGPDGPLATVALRRSYDIVIHLDRVRAARLLP</sequence>
<proteinExistence type="predicted"/>
<evidence type="ECO:0000313" key="2">
    <source>
        <dbReference type="Proteomes" id="UP000240542"/>
    </source>
</evidence>
<reference evidence="1 2" key="1">
    <citation type="submission" date="2018-03" db="EMBL/GenBank/DDBJ databases">
        <title>Genomic Encyclopedia of Archaeal and Bacterial Type Strains, Phase II (KMG-II): from individual species to whole genera.</title>
        <authorList>
            <person name="Goeker M."/>
        </authorList>
    </citation>
    <scope>NUCLEOTIDE SEQUENCE [LARGE SCALE GENOMIC DNA]</scope>
    <source>
        <strain evidence="1 2">DSM 45312</strain>
    </source>
</reference>
<dbReference type="PANTHER" id="PTHR31299:SF0">
    <property type="entry name" value="ESTERASE, PUTATIVE (AFU_ORTHOLOGUE AFUA_1G05850)-RELATED"/>
    <property type="match status" value="1"/>
</dbReference>
<dbReference type="PIRSF" id="PIRSF036794">
    <property type="entry name" value="UCP_erythr_ester"/>
    <property type="match status" value="1"/>
</dbReference>
<name>A0A2P8D953_9ACTN</name>
<organism evidence="1 2">
    <name type="scientific">Murinocardiopsis flavida</name>
    <dbReference type="NCBI Taxonomy" id="645275"/>
    <lineage>
        <taxon>Bacteria</taxon>
        <taxon>Bacillati</taxon>
        <taxon>Actinomycetota</taxon>
        <taxon>Actinomycetes</taxon>
        <taxon>Streptosporangiales</taxon>
        <taxon>Nocardiopsidaceae</taxon>
        <taxon>Murinocardiopsis</taxon>
    </lineage>
</organism>
<gene>
    <name evidence="1" type="ORF">CLV63_116146</name>
</gene>
<dbReference type="GO" id="GO:0046677">
    <property type="term" value="P:response to antibiotic"/>
    <property type="evidence" value="ECO:0007669"/>
    <property type="project" value="InterPro"/>
</dbReference>